<dbReference type="Proteomes" id="UP000031036">
    <property type="component" value="Unassembled WGS sequence"/>
</dbReference>
<gene>
    <name evidence="1" type="ORF">Tcan_06628</name>
</gene>
<comment type="caution">
    <text evidence="1">The sequence shown here is derived from an EMBL/GenBank/DDBJ whole genome shotgun (WGS) entry which is preliminary data.</text>
</comment>
<dbReference type="OrthoDB" id="5817658at2759"/>
<reference evidence="1 2" key="1">
    <citation type="submission" date="2014-11" db="EMBL/GenBank/DDBJ databases">
        <title>Genetic blueprint of the zoonotic pathogen Toxocara canis.</title>
        <authorList>
            <person name="Zhu X.-Q."/>
            <person name="Korhonen P.K."/>
            <person name="Cai H."/>
            <person name="Young N.D."/>
            <person name="Nejsum P."/>
            <person name="von Samson-Himmelstjerna G."/>
            <person name="Boag P.R."/>
            <person name="Tan P."/>
            <person name="Li Q."/>
            <person name="Min J."/>
            <person name="Yang Y."/>
            <person name="Wang X."/>
            <person name="Fang X."/>
            <person name="Hall R.S."/>
            <person name="Hofmann A."/>
            <person name="Sternberg P.W."/>
            <person name="Jex A.R."/>
            <person name="Gasser R.B."/>
        </authorList>
    </citation>
    <scope>NUCLEOTIDE SEQUENCE [LARGE SCALE GENOMIC DNA]</scope>
    <source>
        <strain evidence="1">PN_DK_2014</strain>
    </source>
</reference>
<proteinExistence type="predicted"/>
<protein>
    <submittedName>
        <fullName evidence="1">Uncharacterized protein</fullName>
    </submittedName>
</protein>
<dbReference type="EMBL" id="JPKZ01002967">
    <property type="protein sequence ID" value="KHN74134.1"/>
    <property type="molecule type" value="Genomic_DNA"/>
</dbReference>
<keyword evidence="2" id="KW-1185">Reference proteome</keyword>
<evidence type="ECO:0000313" key="2">
    <source>
        <dbReference type="Proteomes" id="UP000031036"/>
    </source>
</evidence>
<sequence>MVANESTNKLITCSRRHALVYVHMSMLLRHKSFVFLSCLIMLVHTGGAKSSDKALQLFSSKYDNFRTFEPTDSKAQRTVIDKKYDRNCFFSPVQCMLWRNQNSAEHMIWSRGI</sequence>
<evidence type="ECO:0000313" key="1">
    <source>
        <dbReference type="EMBL" id="KHN74134.1"/>
    </source>
</evidence>
<organism evidence="1 2">
    <name type="scientific">Toxocara canis</name>
    <name type="common">Canine roundworm</name>
    <dbReference type="NCBI Taxonomy" id="6265"/>
    <lineage>
        <taxon>Eukaryota</taxon>
        <taxon>Metazoa</taxon>
        <taxon>Ecdysozoa</taxon>
        <taxon>Nematoda</taxon>
        <taxon>Chromadorea</taxon>
        <taxon>Rhabditida</taxon>
        <taxon>Spirurina</taxon>
        <taxon>Ascaridomorpha</taxon>
        <taxon>Ascaridoidea</taxon>
        <taxon>Toxocaridae</taxon>
        <taxon>Toxocara</taxon>
    </lineage>
</organism>
<accession>A0A0B2UY53</accession>
<name>A0A0B2UY53_TOXCA</name>
<dbReference type="AlphaFoldDB" id="A0A0B2UY53"/>